<comment type="caution">
    <text evidence="2">The sequence shown here is derived from an EMBL/GenBank/DDBJ whole genome shotgun (WGS) entry which is preliminary data.</text>
</comment>
<evidence type="ECO:0000313" key="2">
    <source>
        <dbReference type="EMBL" id="MFD0975214.1"/>
    </source>
</evidence>
<keyword evidence="3" id="KW-1185">Reference proteome</keyword>
<dbReference type="Proteomes" id="UP001597100">
    <property type="component" value="Unassembled WGS sequence"/>
</dbReference>
<dbReference type="EMBL" id="JBHTJP010000002">
    <property type="protein sequence ID" value="MFD0975214.1"/>
    <property type="molecule type" value="Genomic_DNA"/>
</dbReference>
<gene>
    <name evidence="2" type="ORF">ACFQ1G_00280</name>
</gene>
<feature type="transmembrane region" description="Helical" evidence="1">
    <location>
        <begin position="36"/>
        <end position="56"/>
    </location>
</feature>
<protein>
    <submittedName>
        <fullName evidence="2">DUF4199 domain-containing protein</fullName>
    </submittedName>
</protein>
<accession>A0ABW3IB36</accession>
<keyword evidence="1" id="KW-0812">Transmembrane</keyword>
<keyword evidence="1" id="KW-0472">Membrane</keyword>
<dbReference type="RefSeq" id="WP_380736228.1">
    <property type="nucleotide sequence ID" value="NZ_JBHTJP010000002.1"/>
</dbReference>
<feature type="transmembrane region" description="Helical" evidence="1">
    <location>
        <begin position="151"/>
        <end position="169"/>
    </location>
</feature>
<sequence length="177" mass="19913">MEKSIKSTGTSFGIYLGVFLILITTLAYSFDLSLFTKWWFGIFSFVILLVISIIGVRKAKKIYSGPYFSFKNAFTTYFLIILVGTLLATLFSILLFSFVDTEAAQTVTELTIETSREMMEKFGAPEASINEALAELENDNQFSVLNQLKKFVFGLGFYLIIGLIIALIFKEKDPNKA</sequence>
<evidence type="ECO:0000256" key="1">
    <source>
        <dbReference type="SAM" id="Phobius"/>
    </source>
</evidence>
<reference evidence="3" key="1">
    <citation type="journal article" date="2019" name="Int. J. Syst. Evol. Microbiol.">
        <title>The Global Catalogue of Microorganisms (GCM) 10K type strain sequencing project: providing services to taxonomists for standard genome sequencing and annotation.</title>
        <authorList>
            <consortium name="The Broad Institute Genomics Platform"/>
            <consortium name="The Broad Institute Genome Sequencing Center for Infectious Disease"/>
            <person name="Wu L."/>
            <person name="Ma J."/>
        </authorList>
    </citation>
    <scope>NUCLEOTIDE SEQUENCE [LARGE SCALE GENOMIC DNA]</scope>
    <source>
        <strain evidence="3">CCUG 60898</strain>
    </source>
</reference>
<name>A0ABW3IB36_9FLAO</name>
<dbReference type="Pfam" id="PF13858">
    <property type="entry name" value="DUF4199"/>
    <property type="match status" value="1"/>
</dbReference>
<evidence type="ECO:0000313" key="3">
    <source>
        <dbReference type="Proteomes" id="UP001597100"/>
    </source>
</evidence>
<dbReference type="InterPro" id="IPR025250">
    <property type="entry name" value="DUF4199"/>
</dbReference>
<keyword evidence="1" id="KW-1133">Transmembrane helix</keyword>
<organism evidence="2 3">
    <name type="scientific">Salinimicrobium gaetbulicola</name>
    <dbReference type="NCBI Taxonomy" id="999702"/>
    <lineage>
        <taxon>Bacteria</taxon>
        <taxon>Pseudomonadati</taxon>
        <taxon>Bacteroidota</taxon>
        <taxon>Flavobacteriia</taxon>
        <taxon>Flavobacteriales</taxon>
        <taxon>Flavobacteriaceae</taxon>
        <taxon>Salinimicrobium</taxon>
    </lineage>
</organism>
<proteinExistence type="predicted"/>
<feature type="transmembrane region" description="Helical" evidence="1">
    <location>
        <begin position="12"/>
        <end position="30"/>
    </location>
</feature>
<feature type="transmembrane region" description="Helical" evidence="1">
    <location>
        <begin position="77"/>
        <end position="99"/>
    </location>
</feature>